<sequence>MPTAIMTPKAVIHQQYDAKAVYRVDEAREAVDGICPASRCHRAPSASTAASSTSPGCSASPPRGPSPGRRRPSRPPHRSPSKSLVFSPHQISLIHLKKLGRNLFVGYLAFLQM</sequence>
<feature type="compositionally biased region" description="Low complexity" evidence="1">
    <location>
        <begin position="43"/>
        <end position="61"/>
    </location>
</feature>
<protein>
    <submittedName>
        <fullName evidence="2">Uncharacterized protein</fullName>
    </submittedName>
</protein>
<reference evidence="2" key="2">
    <citation type="submission" date="2018-03" db="EMBL/GenBank/DDBJ databases">
        <title>The Triticum urartu genome reveals the dynamic nature of wheat genome evolution.</title>
        <authorList>
            <person name="Ling H."/>
            <person name="Ma B."/>
            <person name="Shi X."/>
            <person name="Liu H."/>
            <person name="Dong L."/>
            <person name="Sun H."/>
            <person name="Cao Y."/>
            <person name="Gao Q."/>
            <person name="Zheng S."/>
            <person name="Li Y."/>
            <person name="Yu Y."/>
            <person name="Du H."/>
            <person name="Qi M."/>
            <person name="Li Y."/>
            <person name="Yu H."/>
            <person name="Cui Y."/>
            <person name="Wang N."/>
            <person name="Chen C."/>
            <person name="Wu H."/>
            <person name="Zhao Y."/>
            <person name="Zhang J."/>
            <person name="Li Y."/>
            <person name="Zhou W."/>
            <person name="Zhang B."/>
            <person name="Hu W."/>
            <person name="Eijk M."/>
            <person name="Tang J."/>
            <person name="Witsenboer H."/>
            <person name="Zhao S."/>
            <person name="Li Z."/>
            <person name="Zhang A."/>
            <person name="Wang D."/>
            <person name="Liang C."/>
        </authorList>
    </citation>
    <scope>NUCLEOTIDE SEQUENCE [LARGE SCALE GENOMIC DNA]</scope>
    <source>
        <strain evidence="2">cv. G1812</strain>
    </source>
</reference>
<evidence type="ECO:0000256" key="1">
    <source>
        <dbReference type="SAM" id="MobiDB-lite"/>
    </source>
</evidence>
<dbReference type="AlphaFoldDB" id="A0A8R7PAW2"/>
<name>A0A8R7PAW2_TRIUA</name>
<dbReference type="Gene3D" id="3.30.160.20">
    <property type="match status" value="1"/>
</dbReference>
<keyword evidence="3" id="KW-1185">Reference proteome</keyword>
<dbReference type="Gramene" id="TuG1812G0200001174.01.T01">
    <property type="protein sequence ID" value="TuG1812G0200001174.01.T01"/>
    <property type="gene ID" value="TuG1812G0200001174.01"/>
</dbReference>
<accession>A0A8R7PAW2</accession>
<proteinExistence type="predicted"/>
<evidence type="ECO:0000313" key="3">
    <source>
        <dbReference type="Proteomes" id="UP000015106"/>
    </source>
</evidence>
<organism evidence="2 3">
    <name type="scientific">Triticum urartu</name>
    <name type="common">Red wild einkorn</name>
    <name type="synonym">Crithodium urartu</name>
    <dbReference type="NCBI Taxonomy" id="4572"/>
    <lineage>
        <taxon>Eukaryota</taxon>
        <taxon>Viridiplantae</taxon>
        <taxon>Streptophyta</taxon>
        <taxon>Embryophyta</taxon>
        <taxon>Tracheophyta</taxon>
        <taxon>Spermatophyta</taxon>
        <taxon>Magnoliopsida</taxon>
        <taxon>Liliopsida</taxon>
        <taxon>Poales</taxon>
        <taxon>Poaceae</taxon>
        <taxon>BOP clade</taxon>
        <taxon>Pooideae</taxon>
        <taxon>Triticodae</taxon>
        <taxon>Triticeae</taxon>
        <taxon>Triticinae</taxon>
        <taxon>Triticum</taxon>
    </lineage>
</organism>
<evidence type="ECO:0000313" key="2">
    <source>
        <dbReference type="EnsemblPlants" id="TuG1812G0200001174.01.T01"/>
    </source>
</evidence>
<reference evidence="2" key="3">
    <citation type="submission" date="2022-06" db="UniProtKB">
        <authorList>
            <consortium name="EnsemblPlants"/>
        </authorList>
    </citation>
    <scope>IDENTIFICATION</scope>
</reference>
<feature type="compositionally biased region" description="Basic residues" evidence="1">
    <location>
        <begin position="68"/>
        <end position="80"/>
    </location>
</feature>
<dbReference type="EnsemblPlants" id="TuG1812G0200001174.01.T01">
    <property type="protein sequence ID" value="TuG1812G0200001174.01.T01"/>
    <property type="gene ID" value="TuG1812G0200001174.01"/>
</dbReference>
<dbReference type="Proteomes" id="UP000015106">
    <property type="component" value="Chromosome 2"/>
</dbReference>
<reference evidence="3" key="1">
    <citation type="journal article" date="2013" name="Nature">
        <title>Draft genome of the wheat A-genome progenitor Triticum urartu.</title>
        <authorList>
            <person name="Ling H.Q."/>
            <person name="Zhao S."/>
            <person name="Liu D."/>
            <person name="Wang J."/>
            <person name="Sun H."/>
            <person name="Zhang C."/>
            <person name="Fan H."/>
            <person name="Li D."/>
            <person name="Dong L."/>
            <person name="Tao Y."/>
            <person name="Gao C."/>
            <person name="Wu H."/>
            <person name="Li Y."/>
            <person name="Cui Y."/>
            <person name="Guo X."/>
            <person name="Zheng S."/>
            <person name="Wang B."/>
            <person name="Yu K."/>
            <person name="Liang Q."/>
            <person name="Yang W."/>
            <person name="Lou X."/>
            <person name="Chen J."/>
            <person name="Feng M."/>
            <person name="Jian J."/>
            <person name="Zhang X."/>
            <person name="Luo G."/>
            <person name="Jiang Y."/>
            <person name="Liu J."/>
            <person name="Wang Z."/>
            <person name="Sha Y."/>
            <person name="Zhang B."/>
            <person name="Wu H."/>
            <person name="Tang D."/>
            <person name="Shen Q."/>
            <person name="Xue P."/>
            <person name="Zou S."/>
            <person name="Wang X."/>
            <person name="Liu X."/>
            <person name="Wang F."/>
            <person name="Yang Y."/>
            <person name="An X."/>
            <person name="Dong Z."/>
            <person name="Zhang K."/>
            <person name="Zhang X."/>
            <person name="Luo M.C."/>
            <person name="Dvorak J."/>
            <person name="Tong Y."/>
            <person name="Wang J."/>
            <person name="Yang H."/>
            <person name="Li Z."/>
            <person name="Wang D."/>
            <person name="Zhang A."/>
            <person name="Wang J."/>
        </authorList>
    </citation>
    <scope>NUCLEOTIDE SEQUENCE</scope>
    <source>
        <strain evidence="3">cv. G1812</strain>
    </source>
</reference>
<feature type="region of interest" description="Disordered" evidence="1">
    <location>
        <begin position="39"/>
        <end position="84"/>
    </location>
</feature>